<dbReference type="CDD" id="cd00637">
    <property type="entry name" value="7tm_classA_rhodopsin-like"/>
    <property type="match status" value="1"/>
</dbReference>
<dbReference type="PANTHER" id="PTHR10489">
    <property type="entry name" value="CELL ADHESION MOLECULE"/>
    <property type="match status" value="1"/>
</dbReference>
<evidence type="ECO:0000256" key="7">
    <source>
        <dbReference type="ARBA" id="ARBA00023224"/>
    </source>
</evidence>
<reference evidence="11" key="1">
    <citation type="submission" date="2022-07" db="EMBL/GenBank/DDBJ databases">
        <title>Chromosome-level genome of Muraenolepis orangiensis.</title>
        <authorList>
            <person name="Kim J."/>
        </authorList>
    </citation>
    <scope>NUCLEOTIDE SEQUENCE</scope>
    <source>
        <strain evidence="11">KU_S4_2022</strain>
        <tissue evidence="11">Muscle</tissue>
    </source>
</reference>
<dbReference type="Pfam" id="PF00001">
    <property type="entry name" value="7tm_1"/>
    <property type="match status" value="2"/>
</dbReference>
<evidence type="ECO:0000256" key="1">
    <source>
        <dbReference type="ARBA" id="ARBA00004141"/>
    </source>
</evidence>
<protein>
    <recommendedName>
        <fullName evidence="10">G-protein coupled receptors family 1 profile domain-containing protein</fullName>
    </recommendedName>
</protein>
<dbReference type="SUPFAM" id="SSF81321">
    <property type="entry name" value="Family A G protein-coupled receptor-like"/>
    <property type="match status" value="1"/>
</dbReference>
<dbReference type="InterPro" id="IPR017452">
    <property type="entry name" value="GPCR_Rhodpsn_7TM"/>
</dbReference>
<proteinExistence type="predicted"/>
<dbReference type="InterPro" id="IPR000276">
    <property type="entry name" value="GPCR_Rhodpsn"/>
</dbReference>
<dbReference type="PANTHER" id="PTHR10489:SF932">
    <property type="entry name" value="G-PROTEIN COUPLED RECEPTORS FAMILY 1 PROFILE DOMAIN-CONTAINING PROTEIN"/>
    <property type="match status" value="1"/>
</dbReference>
<evidence type="ECO:0000313" key="11">
    <source>
        <dbReference type="EMBL" id="KAJ3607862.1"/>
    </source>
</evidence>
<keyword evidence="12" id="KW-1185">Reference proteome</keyword>
<dbReference type="Proteomes" id="UP001148018">
    <property type="component" value="Unassembled WGS sequence"/>
</dbReference>
<evidence type="ECO:0000256" key="4">
    <source>
        <dbReference type="ARBA" id="ARBA00023040"/>
    </source>
</evidence>
<dbReference type="PROSITE" id="PS50262">
    <property type="entry name" value="G_PROTEIN_RECEP_F1_2"/>
    <property type="match status" value="1"/>
</dbReference>
<dbReference type="GO" id="GO:0006955">
    <property type="term" value="P:immune response"/>
    <property type="evidence" value="ECO:0007669"/>
    <property type="project" value="TreeGrafter"/>
</dbReference>
<evidence type="ECO:0000256" key="3">
    <source>
        <dbReference type="ARBA" id="ARBA00022989"/>
    </source>
</evidence>
<name>A0A9Q0EP21_9TELE</name>
<dbReference type="GO" id="GO:0009897">
    <property type="term" value="C:external side of plasma membrane"/>
    <property type="evidence" value="ECO:0007669"/>
    <property type="project" value="TreeGrafter"/>
</dbReference>
<evidence type="ECO:0000256" key="2">
    <source>
        <dbReference type="ARBA" id="ARBA00022692"/>
    </source>
</evidence>
<evidence type="ECO:0000313" key="12">
    <source>
        <dbReference type="Proteomes" id="UP001148018"/>
    </source>
</evidence>
<dbReference type="GO" id="GO:0016493">
    <property type="term" value="F:C-C chemokine receptor activity"/>
    <property type="evidence" value="ECO:0007669"/>
    <property type="project" value="TreeGrafter"/>
</dbReference>
<evidence type="ECO:0000256" key="9">
    <source>
        <dbReference type="SAM" id="Phobius"/>
    </source>
</evidence>
<evidence type="ECO:0000256" key="6">
    <source>
        <dbReference type="ARBA" id="ARBA00023170"/>
    </source>
</evidence>
<dbReference type="OrthoDB" id="5968937at2759"/>
<evidence type="ECO:0000256" key="5">
    <source>
        <dbReference type="ARBA" id="ARBA00023136"/>
    </source>
</evidence>
<dbReference type="InterPro" id="IPR050119">
    <property type="entry name" value="CCR1-9-like"/>
</dbReference>
<comment type="caution">
    <text evidence="11">The sequence shown here is derived from an EMBL/GenBank/DDBJ whole genome shotgun (WGS) entry which is preliminary data.</text>
</comment>
<organism evidence="11 12">
    <name type="scientific">Muraenolepis orangiensis</name>
    <name type="common">Patagonian moray cod</name>
    <dbReference type="NCBI Taxonomy" id="630683"/>
    <lineage>
        <taxon>Eukaryota</taxon>
        <taxon>Metazoa</taxon>
        <taxon>Chordata</taxon>
        <taxon>Craniata</taxon>
        <taxon>Vertebrata</taxon>
        <taxon>Euteleostomi</taxon>
        <taxon>Actinopterygii</taxon>
        <taxon>Neopterygii</taxon>
        <taxon>Teleostei</taxon>
        <taxon>Neoteleostei</taxon>
        <taxon>Acanthomorphata</taxon>
        <taxon>Zeiogadaria</taxon>
        <taxon>Gadariae</taxon>
        <taxon>Gadiformes</taxon>
        <taxon>Muraenolepidoidei</taxon>
        <taxon>Muraenolepididae</taxon>
        <taxon>Muraenolepis</taxon>
    </lineage>
</organism>
<dbReference type="GO" id="GO:0060326">
    <property type="term" value="P:cell chemotaxis"/>
    <property type="evidence" value="ECO:0007669"/>
    <property type="project" value="TreeGrafter"/>
</dbReference>
<keyword evidence="3 9" id="KW-1133">Transmembrane helix</keyword>
<feature type="transmembrane region" description="Helical" evidence="9">
    <location>
        <begin position="165"/>
        <end position="191"/>
    </location>
</feature>
<evidence type="ECO:0000256" key="8">
    <source>
        <dbReference type="SAM" id="MobiDB-lite"/>
    </source>
</evidence>
<dbReference type="GO" id="GO:0007204">
    <property type="term" value="P:positive regulation of cytosolic calcium ion concentration"/>
    <property type="evidence" value="ECO:0007669"/>
    <property type="project" value="TreeGrafter"/>
</dbReference>
<dbReference type="Gene3D" id="1.20.1070.10">
    <property type="entry name" value="Rhodopsin 7-helix transmembrane proteins"/>
    <property type="match status" value="2"/>
</dbReference>
<comment type="subcellular location">
    <subcellularLocation>
        <location evidence="1">Membrane</location>
        <topology evidence="1">Multi-pass membrane protein</topology>
    </subcellularLocation>
</comment>
<keyword evidence="7" id="KW-0807">Transducer</keyword>
<sequence length="378" mass="42479">MTQRDRRVVRGEAPEGGTWRGSRGWYVERLPRVVRGEAPEGGTWRGSRGWYVERLQRVARGEAPEGGTWRGSREVRGEGPEGGTWRGSRGWYVERLQRVVRGEAPESGTWRGSREWYVERLQRVVRGEAPEGGTWRVQRVVRGEAPEGVMSVVCSRYASTVNPNVLLLVLNLALVDSVALTTTPLALYTLVWGFTLGDATCQMMYFILTSCLFISVVTVTTISINYFLMVQRGVANPRLMAQVSGRRREGVFLGGVWALALLLSISTLFTRRVRVLVTFLLCWTPYHIINMIDVARLRGEPAAYERLTLFRDPAGDGMKCLCFLNSTINPFVYAFALRRKLNRSQASSKNTPDMTADMTMDMTADMTMDMTAVSESPN</sequence>
<dbReference type="PRINTS" id="PR00237">
    <property type="entry name" value="GPCRRHODOPSN"/>
</dbReference>
<accession>A0A9Q0EP21</accession>
<dbReference type="AlphaFoldDB" id="A0A9Q0EP21"/>
<feature type="transmembrane region" description="Helical" evidence="9">
    <location>
        <begin position="250"/>
        <end position="269"/>
    </location>
</feature>
<keyword evidence="4" id="KW-0297">G-protein coupled receptor</keyword>
<dbReference type="GO" id="GO:0019957">
    <property type="term" value="F:C-C chemokine binding"/>
    <property type="evidence" value="ECO:0007669"/>
    <property type="project" value="TreeGrafter"/>
</dbReference>
<feature type="transmembrane region" description="Helical" evidence="9">
    <location>
        <begin position="203"/>
        <end position="229"/>
    </location>
</feature>
<dbReference type="GO" id="GO:0019722">
    <property type="term" value="P:calcium-mediated signaling"/>
    <property type="evidence" value="ECO:0007669"/>
    <property type="project" value="TreeGrafter"/>
</dbReference>
<keyword evidence="5 9" id="KW-0472">Membrane</keyword>
<gene>
    <name evidence="11" type="ORF">NHX12_024913</name>
</gene>
<evidence type="ECO:0000259" key="10">
    <source>
        <dbReference type="PROSITE" id="PS50262"/>
    </source>
</evidence>
<feature type="domain" description="G-protein coupled receptors family 1 profile" evidence="10">
    <location>
        <begin position="147"/>
        <end position="282"/>
    </location>
</feature>
<keyword evidence="2 9" id="KW-0812">Transmembrane</keyword>
<feature type="region of interest" description="Disordered" evidence="8">
    <location>
        <begin position="62"/>
        <end position="82"/>
    </location>
</feature>
<keyword evidence="6" id="KW-0675">Receptor</keyword>
<dbReference type="EMBL" id="JANIIK010000040">
    <property type="protein sequence ID" value="KAJ3607862.1"/>
    <property type="molecule type" value="Genomic_DNA"/>
</dbReference>